<comment type="caution">
    <text evidence="1">The sequence shown here is derived from an EMBL/GenBank/DDBJ whole genome shotgun (WGS) entry which is preliminary data.</text>
</comment>
<protein>
    <recommendedName>
        <fullName evidence="2">Phage terminase large subunit N-terminal domain-containing protein</fullName>
    </recommendedName>
</protein>
<accession>A0A0F9JA12</accession>
<evidence type="ECO:0000313" key="1">
    <source>
        <dbReference type="EMBL" id="KKM66388.1"/>
    </source>
</evidence>
<dbReference type="EMBL" id="LAZR01010543">
    <property type="protein sequence ID" value="KKM66388.1"/>
    <property type="molecule type" value="Genomic_DNA"/>
</dbReference>
<dbReference type="InterPro" id="IPR027417">
    <property type="entry name" value="P-loop_NTPase"/>
</dbReference>
<gene>
    <name evidence="1" type="ORF">LCGC14_1481700</name>
</gene>
<evidence type="ECO:0008006" key="2">
    <source>
        <dbReference type="Google" id="ProtNLM"/>
    </source>
</evidence>
<organism evidence="1">
    <name type="scientific">marine sediment metagenome</name>
    <dbReference type="NCBI Taxonomy" id="412755"/>
    <lineage>
        <taxon>unclassified sequences</taxon>
        <taxon>metagenomes</taxon>
        <taxon>ecological metagenomes</taxon>
    </lineage>
</organism>
<proteinExistence type="predicted"/>
<dbReference type="AlphaFoldDB" id="A0A0F9JA12"/>
<sequence length="509" mass="58010">MENDKNINFNPAQLVGIMAQQKVKMFVFGRGTGKSTLLAWFMAMAVKHMPRATFILVGNTYAQILSNTLKATKAGLDMLGFYEGVDYVVGTRAGKKMGFKLPHETPDRWENMIHWSNGTIFQLVSLDNANSGRGINSSGFISDETALQDEDKLAISVKNTNRAIPKEIIWKDNPYLFSETYATSMPVTKKGNWVLKYEEMCKQDPAKTLFLKADARCNMENLRPDYFDYMKQSYSSDLLYNAEMLNIQPKEVVGGFYPQLNPDIHYYTDHDNDYLEGLHNVGNLTQLDGRYFNCKQDRDFNPSMPLLISVDYNASINSLTVSQLQGDVYKVLNCFFVKSPAILDDLFTEKFIPYYDSYPTKIIKFYGDRNGNNRVANSKLTFSEQAATLLRNAGWKVHMMDVGKNPDHIDKFRLINVMLKRDGRGQLPAIRINEGNCKDLIISMEHAEAIDGPKGIQKDKRSERRELVEQEHATHFSDTFDYPLFSLFWEKFILGGKSTEDLPNSNIGS</sequence>
<reference evidence="1" key="1">
    <citation type="journal article" date="2015" name="Nature">
        <title>Complex archaea that bridge the gap between prokaryotes and eukaryotes.</title>
        <authorList>
            <person name="Spang A."/>
            <person name="Saw J.H."/>
            <person name="Jorgensen S.L."/>
            <person name="Zaremba-Niedzwiedzka K."/>
            <person name="Martijn J."/>
            <person name="Lind A.E."/>
            <person name="van Eijk R."/>
            <person name="Schleper C."/>
            <person name="Guy L."/>
            <person name="Ettema T.J."/>
        </authorList>
    </citation>
    <scope>NUCLEOTIDE SEQUENCE</scope>
</reference>
<name>A0A0F9JA12_9ZZZZ</name>
<dbReference type="Gene3D" id="3.40.50.300">
    <property type="entry name" value="P-loop containing nucleotide triphosphate hydrolases"/>
    <property type="match status" value="1"/>
</dbReference>